<gene>
    <name evidence="4" type="primary">ureD_2</name>
    <name evidence="4" type="ORF">GALL_352380</name>
</gene>
<comment type="similarity">
    <text evidence="1">Belongs to the UreD family.</text>
</comment>
<keyword evidence="2" id="KW-0143">Chaperone</keyword>
<comment type="caution">
    <text evidence="4">The sequence shown here is derived from an EMBL/GenBank/DDBJ whole genome shotgun (WGS) entry which is preliminary data.</text>
</comment>
<evidence type="ECO:0000256" key="1">
    <source>
        <dbReference type="ARBA" id="ARBA00007177"/>
    </source>
</evidence>
<dbReference type="GO" id="GO:0016151">
    <property type="term" value="F:nickel cation binding"/>
    <property type="evidence" value="ECO:0007669"/>
    <property type="project" value="InterPro"/>
</dbReference>
<name>A0A1J5QI84_9ZZZZ</name>
<feature type="region of interest" description="Disordered" evidence="3">
    <location>
        <begin position="1"/>
        <end position="28"/>
    </location>
</feature>
<accession>A0A1J5QI84</accession>
<dbReference type="AlphaFoldDB" id="A0A1J5QI84"/>
<evidence type="ECO:0000256" key="2">
    <source>
        <dbReference type="ARBA" id="ARBA00023186"/>
    </source>
</evidence>
<evidence type="ECO:0000313" key="4">
    <source>
        <dbReference type="EMBL" id="OIQ82962.1"/>
    </source>
</evidence>
<dbReference type="Pfam" id="PF01774">
    <property type="entry name" value="UreD"/>
    <property type="match status" value="1"/>
</dbReference>
<dbReference type="PANTHER" id="PTHR33643">
    <property type="entry name" value="UREASE ACCESSORY PROTEIN D"/>
    <property type="match status" value="1"/>
</dbReference>
<protein>
    <submittedName>
        <fullName evidence="4">Urease accessory protein UreD</fullName>
    </submittedName>
</protein>
<reference evidence="4" key="1">
    <citation type="submission" date="2016-10" db="EMBL/GenBank/DDBJ databases">
        <title>Sequence of Gallionella enrichment culture.</title>
        <authorList>
            <person name="Poehlein A."/>
            <person name="Muehling M."/>
            <person name="Daniel R."/>
        </authorList>
    </citation>
    <scope>NUCLEOTIDE SEQUENCE</scope>
</reference>
<dbReference type="EMBL" id="MLJW01000749">
    <property type="protein sequence ID" value="OIQ82962.1"/>
    <property type="molecule type" value="Genomic_DNA"/>
</dbReference>
<organism evidence="4">
    <name type="scientific">mine drainage metagenome</name>
    <dbReference type="NCBI Taxonomy" id="410659"/>
    <lineage>
        <taxon>unclassified sequences</taxon>
        <taxon>metagenomes</taxon>
        <taxon>ecological metagenomes</taxon>
    </lineage>
</organism>
<dbReference type="HAMAP" id="MF_01384">
    <property type="entry name" value="UreD"/>
    <property type="match status" value="1"/>
</dbReference>
<dbReference type="PANTHER" id="PTHR33643:SF1">
    <property type="entry name" value="UREASE ACCESSORY PROTEIN D"/>
    <property type="match status" value="1"/>
</dbReference>
<dbReference type="InterPro" id="IPR002669">
    <property type="entry name" value="UreD"/>
</dbReference>
<sequence>MSASPAFPARLPPQQTPTGTAVSPPLAPQPAWASTLHLRYGRRHGRGTAESRHVGALRVLAALHPEGPGICHHVLVHPPGGLVGGDRIDIRCDVEAQAHALVTTPGATRFYRSLGAPAVQTLDATLHEGARLEWLPLETLAYNACLGENRSRFSLAPGAELFAWDMLALGLPAAGLAFQAGRFTQHLELPGVWLERGHLDATDAALLHSPSGLAGRTALGTLVFASGSPIAAPRRDALLDAARQLASSDAERPAGATSPHPQVVVLRAASHRIEPLATLFRQVWAAWRQVAWEIPACAPRVWAT</sequence>
<proteinExistence type="inferred from homology"/>
<evidence type="ECO:0000256" key="3">
    <source>
        <dbReference type="SAM" id="MobiDB-lite"/>
    </source>
</evidence>